<protein>
    <submittedName>
        <fullName evidence="1">Uncharacterized protein</fullName>
    </submittedName>
</protein>
<organism evidence="1 2">
    <name type="scientific">Shewanella seohaensis</name>
    <dbReference type="NCBI Taxonomy" id="755175"/>
    <lineage>
        <taxon>Bacteria</taxon>
        <taxon>Pseudomonadati</taxon>
        <taxon>Pseudomonadota</taxon>
        <taxon>Gammaproteobacteria</taxon>
        <taxon>Alteromonadales</taxon>
        <taxon>Shewanellaceae</taxon>
        <taxon>Shewanella</taxon>
    </lineage>
</organism>
<keyword evidence="2" id="KW-1185">Reference proteome</keyword>
<name>A0ABV4VT46_9GAMM</name>
<accession>A0ABV4VT46</accession>
<dbReference type="Proteomes" id="UP001576726">
    <property type="component" value="Unassembled WGS sequence"/>
</dbReference>
<evidence type="ECO:0000313" key="2">
    <source>
        <dbReference type="Proteomes" id="UP001576726"/>
    </source>
</evidence>
<comment type="caution">
    <text evidence="1">The sequence shown here is derived from an EMBL/GenBank/DDBJ whole genome shotgun (WGS) entry which is preliminary data.</text>
</comment>
<gene>
    <name evidence="1" type="ORF">ACE02L_05230</name>
</gene>
<proteinExistence type="predicted"/>
<evidence type="ECO:0000313" key="1">
    <source>
        <dbReference type="EMBL" id="MFB2652132.1"/>
    </source>
</evidence>
<reference evidence="1 2" key="1">
    <citation type="submission" date="2024-09" db="EMBL/GenBank/DDBJ databases">
        <authorList>
            <person name="Zhang Y."/>
        </authorList>
    </citation>
    <scope>NUCLEOTIDE SEQUENCE [LARGE SCALE GENOMIC DNA]</scope>
    <source>
        <strain evidence="1 2">SH314</strain>
    </source>
</reference>
<sequence length="203" mass="22445">MNIVGCLLLVVSVFLFGLKGMVAEMGIAVAASAVFLAFANLDKFAKFKGAGFEAELRGVVTEANATIDHLKKVTTPLLITSIDLMTKDGRWSDGDGINKKHDLFDKLINLESEIGVKDSELDLAKQRYIRIHAWDMISELAGNIERAGESKFTTLIASKVGRHTFDKAPDLAVFKGLVSTIELDENCQEQLKSVEKYYLKYKL</sequence>
<dbReference type="RefSeq" id="WP_374918594.1">
    <property type="nucleotide sequence ID" value="NZ_JBHFGJ010000002.1"/>
</dbReference>
<dbReference type="EMBL" id="JBHFGJ010000002">
    <property type="protein sequence ID" value="MFB2652132.1"/>
    <property type="molecule type" value="Genomic_DNA"/>
</dbReference>